<evidence type="ECO:0000256" key="5">
    <source>
        <dbReference type="SAM" id="Phobius"/>
    </source>
</evidence>
<dbReference type="Proteomes" id="UP000660729">
    <property type="component" value="Unassembled WGS sequence"/>
</dbReference>
<evidence type="ECO:0000256" key="1">
    <source>
        <dbReference type="ARBA" id="ARBA00004370"/>
    </source>
</evidence>
<dbReference type="Gene3D" id="1.20.1250.20">
    <property type="entry name" value="MFS general substrate transporter like domains"/>
    <property type="match status" value="1"/>
</dbReference>
<dbReference type="InterPro" id="IPR036259">
    <property type="entry name" value="MFS_trans_sf"/>
</dbReference>
<dbReference type="Pfam" id="PF00083">
    <property type="entry name" value="Sugar_tr"/>
    <property type="match status" value="1"/>
</dbReference>
<gene>
    <name evidence="6" type="ORF">HII31_11097</name>
</gene>
<dbReference type="OrthoDB" id="6133115at2759"/>
<protein>
    <submittedName>
        <fullName evidence="6">Lactose permease</fullName>
    </submittedName>
</protein>
<keyword evidence="4 5" id="KW-0472">Membrane</keyword>
<keyword evidence="3 5" id="KW-1133">Transmembrane helix</keyword>
<dbReference type="GO" id="GO:0016020">
    <property type="term" value="C:membrane"/>
    <property type="evidence" value="ECO:0007669"/>
    <property type="project" value="UniProtKB-SubCell"/>
</dbReference>
<organism evidence="6 7">
    <name type="scientific">Pseudocercospora fuligena</name>
    <dbReference type="NCBI Taxonomy" id="685502"/>
    <lineage>
        <taxon>Eukaryota</taxon>
        <taxon>Fungi</taxon>
        <taxon>Dikarya</taxon>
        <taxon>Ascomycota</taxon>
        <taxon>Pezizomycotina</taxon>
        <taxon>Dothideomycetes</taxon>
        <taxon>Dothideomycetidae</taxon>
        <taxon>Mycosphaerellales</taxon>
        <taxon>Mycosphaerellaceae</taxon>
        <taxon>Pseudocercospora</taxon>
    </lineage>
</organism>
<comment type="subcellular location">
    <subcellularLocation>
        <location evidence="1">Membrane</location>
    </subcellularLocation>
</comment>
<accession>A0A8H6RAV9</accession>
<dbReference type="InterPro" id="IPR005828">
    <property type="entry name" value="MFS_sugar_transport-like"/>
</dbReference>
<proteinExistence type="predicted"/>
<keyword evidence="7" id="KW-1185">Reference proteome</keyword>
<evidence type="ECO:0000256" key="2">
    <source>
        <dbReference type="ARBA" id="ARBA00022692"/>
    </source>
</evidence>
<dbReference type="GO" id="GO:0022857">
    <property type="term" value="F:transmembrane transporter activity"/>
    <property type="evidence" value="ECO:0007669"/>
    <property type="project" value="InterPro"/>
</dbReference>
<evidence type="ECO:0000256" key="4">
    <source>
        <dbReference type="ARBA" id="ARBA00023136"/>
    </source>
</evidence>
<dbReference type="EMBL" id="JABCIY010000226">
    <property type="protein sequence ID" value="KAF7187564.1"/>
    <property type="molecule type" value="Genomic_DNA"/>
</dbReference>
<keyword evidence="2 5" id="KW-0812">Transmembrane</keyword>
<evidence type="ECO:0000313" key="6">
    <source>
        <dbReference type="EMBL" id="KAF7187564.1"/>
    </source>
</evidence>
<reference evidence="6" key="1">
    <citation type="submission" date="2020-04" db="EMBL/GenBank/DDBJ databases">
        <title>Draft genome resource of the tomato pathogen Pseudocercospora fuligena.</title>
        <authorList>
            <person name="Zaccaron A."/>
        </authorList>
    </citation>
    <scope>NUCLEOTIDE SEQUENCE</scope>
    <source>
        <strain evidence="6">PF001</strain>
    </source>
</reference>
<feature type="transmembrane region" description="Helical" evidence="5">
    <location>
        <begin position="20"/>
        <end position="39"/>
    </location>
</feature>
<name>A0A8H6RAV9_9PEZI</name>
<dbReference type="AlphaFoldDB" id="A0A8H6RAV9"/>
<evidence type="ECO:0000256" key="3">
    <source>
        <dbReference type="ARBA" id="ARBA00022989"/>
    </source>
</evidence>
<comment type="caution">
    <text evidence="6">The sequence shown here is derived from an EMBL/GenBank/DDBJ whole genome shotgun (WGS) entry which is preliminary data.</text>
</comment>
<evidence type="ECO:0000313" key="7">
    <source>
        <dbReference type="Proteomes" id="UP000660729"/>
    </source>
</evidence>
<sequence>MVVNTYGISVGIAKIGWKLYLVYIGWICVELAVVYFFFVETAGKTLEELKSIFEAPNPRKASTRKTKVEMDDSGHVVHVE</sequence>